<dbReference type="EC" id="4.99.1.4" evidence="3"/>
<name>A0A840DSZ3_9BACL</name>
<comment type="caution">
    <text evidence="3">The sequence shown here is derived from an EMBL/GenBank/DDBJ whole genome shotgun (WGS) entry which is preliminary data.</text>
</comment>
<accession>A0A840DSZ3</accession>
<evidence type="ECO:0000313" key="3">
    <source>
        <dbReference type="EMBL" id="MBB4073397.1"/>
    </source>
</evidence>
<dbReference type="InterPro" id="IPR050963">
    <property type="entry name" value="Sirohydro_Cobaltochel/CbiX"/>
</dbReference>
<gene>
    <name evidence="3" type="ORF">GGR02_001159</name>
</gene>
<keyword evidence="1" id="KW-0479">Metal-binding</keyword>
<dbReference type="GO" id="GO:0051266">
    <property type="term" value="F:sirohydrochlorin ferrochelatase activity"/>
    <property type="evidence" value="ECO:0007669"/>
    <property type="project" value="UniProtKB-EC"/>
</dbReference>
<dbReference type="CDD" id="cd03414">
    <property type="entry name" value="CbiX_SirB_C"/>
    <property type="match status" value="1"/>
</dbReference>
<proteinExistence type="predicted"/>
<evidence type="ECO:0000256" key="2">
    <source>
        <dbReference type="ARBA" id="ARBA00023239"/>
    </source>
</evidence>
<dbReference type="PANTHER" id="PTHR33542:SF3">
    <property type="entry name" value="SIROHYDROCHLORIN FERROCHELATASE, CHLOROPLASTIC"/>
    <property type="match status" value="1"/>
</dbReference>
<reference evidence="3 4" key="1">
    <citation type="submission" date="2020-08" db="EMBL/GenBank/DDBJ databases">
        <title>Genomic Encyclopedia of Type Strains, Phase IV (KMG-IV): sequencing the most valuable type-strain genomes for metagenomic binning, comparative biology and taxonomic classification.</title>
        <authorList>
            <person name="Goeker M."/>
        </authorList>
    </citation>
    <scope>NUCLEOTIDE SEQUENCE [LARGE SCALE GENOMIC DNA]</scope>
    <source>
        <strain evidence="3 4">DSM 17075</strain>
    </source>
</reference>
<dbReference type="PANTHER" id="PTHR33542">
    <property type="entry name" value="SIROHYDROCHLORIN FERROCHELATASE, CHLOROPLASTIC"/>
    <property type="match status" value="1"/>
</dbReference>
<evidence type="ECO:0000256" key="1">
    <source>
        <dbReference type="ARBA" id="ARBA00022723"/>
    </source>
</evidence>
<organism evidence="3 4">
    <name type="scientific">Anoxybacteroides voinovskiense</name>
    <dbReference type="NCBI Taxonomy" id="230470"/>
    <lineage>
        <taxon>Bacteria</taxon>
        <taxon>Bacillati</taxon>
        <taxon>Bacillota</taxon>
        <taxon>Bacilli</taxon>
        <taxon>Bacillales</taxon>
        <taxon>Anoxybacillaceae</taxon>
        <taxon>Anoxybacteroides</taxon>
    </lineage>
</organism>
<evidence type="ECO:0000313" key="4">
    <source>
        <dbReference type="Proteomes" id="UP000559598"/>
    </source>
</evidence>
<dbReference type="Gene3D" id="3.40.50.1400">
    <property type="match status" value="2"/>
</dbReference>
<dbReference type="InterPro" id="IPR002762">
    <property type="entry name" value="CbiX-like"/>
</dbReference>
<dbReference type="GO" id="GO:0046872">
    <property type="term" value="F:metal ion binding"/>
    <property type="evidence" value="ECO:0007669"/>
    <property type="project" value="UniProtKB-KW"/>
</dbReference>
<sequence>MQAILYICHGSRVAKAREEAALFIERCKQKIACPIQEIAFLEHAEPTIETSIDRCVQKGATSIIVVPILLLAAGHAKQDIPAAIERAKQRHPHLTFSVSEPFGVHDNMINIIMERILEQSIPVDERSVVLLVGRGSSDVDTKRDMEAIARKLRQRNIPAVEVCFLASAKPSITDSIQQLNRSSYETIFIVPYLLFTGVLMKKIEAMIQMLPQTSKRWIVCRYLGYHPLLEELVKEKVAHQLSLQKN</sequence>
<dbReference type="Pfam" id="PF01903">
    <property type="entry name" value="CbiX"/>
    <property type="match status" value="2"/>
</dbReference>
<dbReference type="Proteomes" id="UP000559598">
    <property type="component" value="Unassembled WGS sequence"/>
</dbReference>
<dbReference type="CDD" id="cd03416">
    <property type="entry name" value="CbiX_SirB_N"/>
    <property type="match status" value="1"/>
</dbReference>
<dbReference type="SUPFAM" id="SSF53800">
    <property type="entry name" value="Chelatase"/>
    <property type="match status" value="1"/>
</dbReference>
<dbReference type="EMBL" id="JACIDE010000006">
    <property type="protein sequence ID" value="MBB4073397.1"/>
    <property type="molecule type" value="Genomic_DNA"/>
</dbReference>
<keyword evidence="2 3" id="KW-0456">Lyase</keyword>
<dbReference type="AlphaFoldDB" id="A0A840DSZ3"/>
<protein>
    <submittedName>
        <fullName evidence="3">Sirohydrochlorin ferrochelatase</fullName>
        <ecNumber evidence="3">4.99.1.4</ecNumber>
    </submittedName>
</protein>
<keyword evidence="4" id="KW-1185">Reference proteome</keyword>
<dbReference type="RefSeq" id="WP_183183754.1">
    <property type="nucleotide sequence ID" value="NZ_BMNP01000004.1"/>
</dbReference>